<evidence type="ECO:0000256" key="1">
    <source>
        <dbReference type="SAM" id="MobiDB-lite"/>
    </source>
</evidence>
<name>A0A392V212_9FABA</name>
<accession>A0A392V212</accession>
<reference evidence="2 3" key="1">
    <citation type="journal article" date="2018" name="Front. Plant Sci.">
        <title>Red Clover (Trifolium pratense) and Zigzag Clover (T. medium) - A Picture of Genomic Similarities and Differences.</title>
        <authorList>
            <person name="Dluhosova J."/>
            <person name="Istvanek J."/>
            <person name="Nedelnik J."/>
            <person name="Repkova J."/>
        </authorList>
    </citation>
    <scope>NUCLEOTIDE SEQUENCE [LARGE SCALE GENOMIC DNA]</scope>
    <source>
        <strain evidence="3">cv. 10/8</strain>
        <tissue evidence="2">Leaf</tissue>
    </source>
</reference>
<dbReference type="AlphaFoldDB" id="A0A392V212"/>
<comment type="caution">
    <text evidence="2">The sequence shown here is derived from an EMBL/GenBank/DDBJ whole genome shotgun (WGS) entry which is preliminary data.</text>
</comment>
<dbReference type="EMBL" id="LXQA011036480">
    <property type="protein sequence ID" value="MCI82157.1"/>
    <property type="molecule type" value="Genomic_DNA"/>
</dbReference>
<evidence type="ECO:0000313" key="2">
    <source>
        <dbReference type="EMBL" id="MCI82157.1"/>
    </source>
</evidence>
<protein>
    <submittedName>
        <fullName evidence="2">Uncharacterized protein</fullName>
    </submittedName>
</protein>
<dbReference type="Proteomes" id="UP000265520">
    <property type="component" value="Unassembled WGS sequence"/>
</dbReference>
<keyword evidence="3" id="KW-1185">Reference proteome</keyword>
<organism evidence="2 3">
    <name type="scientific">Trifolium medium</name>
    <dbReference type="NCBI Taxonomy" id="97028"/>
    <lineage>
        <taxon>Eukaryota</taxon>
        <taxon>Viridiplantae</taxon>
        <taxon>Streptophyta</taxon>
        <taxon>Embryophyta</taxon>
        <taxon>Tracheophyta</taxon>
        <taxon>Spermatophyta</taxon>
        <taxon>Magnoliopsida</taxon>
        <taxon>eudicotyledons</taxon>
        <taxon>Gunneridae</taxon>
        <taxon>Pentapetalae</taxon>
        <taxon>rosids</taxon>
        <taxon>fabids</taxon>
        <taxon>Fabales</taxon>
        <taxon>Fabaceae</taxon>
        <taxon>Papilionoideae</taxon>
        <taxon>50 kb inversion clade</taxon>
        <taxon>NPAAA clade</taxon>
        <taxon>Hologalegina</taxon>
        <taxon>IRL clade</taxon>
        <taxon>Trifolieae</taxon>
        <taxon>Trifolium</taxon>
    </lineage>
</organism>
<proteinExistence type="predicted"/>
<evidence type="ECO:0000313" key="3">
    <source>
        <dbReference type="Proteomes" id="UP000265520"/>
    </source>
</evidence>
<feature type="region of interest" description="Disordered" evidence="1">
    <location>
        <begin position="20"/>
        <end position="41"/>
    </location>
</feature>
<feature type="non-terminal residue" evidence="2">
    <location>
        <position position="1"/>
    </location>
</feature>
<sequence>SGAKQETVNFTEGFTDLDPREHFQEERVSPVDELKEIQIGD</sequence>